<sequence>MELFTPEMRNWWKDWELRLIVLFSAFLQVILVTQASRRKSLGHWFLKAVVWATYLTADWAAVLALGILSNRLLDIKEKTGNISPDVQLTAFWAPFLLLHLGGIDTITAYSLEDNELWPRYFATLVAKTGLTCYIYFLALTGSPLAVLAAIMIAVGFTNYGERTLSLYLASKNRLRDSMLSPLESGPIYPRIVEKYSLKKDEGYHVTVDRVVEIIRQEDLAVKRDPESLPLLAYNLFQIFELLFVDLILNIQVLGNCKSLFMEMYSEDAFELVAIELSFMYGRLYTKAKILYNIWGIVRRVVTLSLTCAVLVFFSVAEWKKYIRVDICITFSLLGVAILSEIFMTLLMISSDDTTTWLLKNQNSCKGRAIRFFRIPLCRQPRWSGKVAQFSLLDFSRRRKSLFRVIKLKKVGETVEKHFCINYKIFGNNMKEWICTYLKNKITHDQNISAMPVPFDVGMILKKSSRHEMMWTTGDGFDQTILIWHIATEVFYFSDRAKKDKHQVNLVTNYKMSKKVSRYLLYLLVMYPSMLPAGIGLLRYADTSLEAEQYFEEQRSKMGQKDPNWAHQIANQLGMKWRSRVLECPVCKRSHKSPTSNDVCQAANWLLGVETTIPPSAIKGGKSQSVLFDACLLVSELKELEKTARWKLINKVWAEALLYAAYSCEAYEHSKRLSEGGELLSHVWLLLAHFGISKQLNTSEGHAIAKLLKK</sequence>
<dbReference type="EMBL" id="PGOL01002478">
    <property type="protein sequence ID" value="PKI47608.1"/>
    <property type="molecule type" value="Genomic_DNA"/>
</dbReference>
<dbReference type="Proteomes" id="UP000197138">
    <property type="component" value="Unassembled WGS sequence"/>
</dbReference>
<dbReference type="STRING" id="22663.A0A218W1H2"/>
<evidence type="ECO:0000259" key="2">
    <source>
        <dbReference type="Pfam" id="PF13968"/>
    </source>
</evidence>
<dbReference type="InterPro" id="IPR007658">
    <property type="entry name" value="DUF594"/>
</dbReference>
<organism evidence="3 5">
    <name type="scientific">Punica granatum</name>
    <name type="common">Pomegranate</name>
    <dbReference type="NCBI Taxonomy" id="22663"/>
    <lineage>
        <taxon>Eukaryota</taxon>
        <taxon>Viridiplantae</taxon>
        <taxon>Streptophyta</taxon>
        <taxon>Embryophyta</taxon>
        <taxon>Tracheophyta</taxon>
        <taxon>Spermatophyta</taxon>
        <taxon>Magnoliopsida</taxon>
        <taxon>eudicotyledons</taxon>
        <taxon>Gunneridae</taxon>
        <taxon>Pentapetalae</taxon>
        <taxon>rosids</taxon>
        <taxon>malvids</taxon>
        <taxon>Myrtales</taxon>
        <taxon>Lythraceae</taxon>
        <taxon>Punica</taxon>
    </lineage>
</organism>
<comment type="caution">
    <text evidence="3">The sequence shown here is derived from an EMBL/GenBank/DDBJ whole genome shotgun (WGS) entry which is preliminary data.</text>
</comment>
<keyword evidence="1" id="KW-0812">Transmembrane</keyword>
<dbReference type="Pfam" id="PF13968">
    <property type="entry name" value="DUF4220"/>
    <property type="match status" value="1"/>
</dbReference>
<reference evidence="4 6" key="3">
    <citation type="submission" date="2017-11" db="EMBL/GenBank/DDBJ databases">
        <title>De-novo sequencing of pomegranate (Punica granatum L.) genome.</title>
        <authorList>
            <person name="Akparov Z."/>
            <person name="Amiraslanov A."/>
            <person name="Hajiyeva S."/>
            <person name="Abbasov M."/>
            <person name="Kaur K."/>
            <person name="Hamwieh A."/>
            <person name="Solovyev V."/>
            <person name="Salamov A."/>
            <person name="Braich B."/>
            <person name="Kosarev P."/>
            <person name="Mahmoud A."/>
            <person name="Hajiyev E."/>
            <person name="Babayeva S."/>
            <person name="Izzatullayeva V."/>
            <person name="Mammadov A."/>
            <person name="Mammadov A."/>
            <person name="Sharifova S."/>
            <person name="Ojaghi J."/>
            <person name="Eynullazada K."/>
            <person name="Bayramov B."/>
            <person name="Abdulazimova A."/>
            <person name="Shahmuradov I."/>
        </authorList>
    </citation>
    <scope>NUCLEOTIDE SEQUENCE [LARGE SCALE GENOMIC DNA]</scope>
    <source>
        <strain evidence="4">AG2017</strain>
        <strain evidence="6">cv. AG2017</strain>
        <tissue evidence="4">Leaf</tissue>
    </source>
</reference>
<name>A0A218W1H2_PUNGR</name>
<feature type="transmembrane region" description="Helical" evidence="1">
    <location>
        <begin position="296"/>
        <end position="316"/>
    </location>
</feature>
<dbReference type="Pfam" id="PF04578">
    <property type="entry name" value="DUF594"/>
    <property type="match status" value="1"/>
</dbReference>
<dbReference type="EMBL" id="MTKT01005554">
    <property type="protein sequence ID" value="OWM66160.1"/>
    <property type="molecule type" value="Genomic_DNA"/>
</dbReference>
<keyword evidence="1" id="KW-1133">Transmembrane helix</keyword>
<dbReference type="Proteomes" id="UP000233551">
    <property type="component" value="Unassembled WGS sequence"/>
</dbReference>
<dbReference type="GeneID" id="116199586"/>
<evidence type="ECO:0000313" key="5">
    <source>
        <dbReference type="Proteomes" id="UP000197138"/>
    </source>
</evidence>
<evidence type="ECO:0000313" key="6">
    <source>
        <dbReference type="Proteomes" id="UP000233551"/>
    </source>
</evidence>
<feature type="transmembrane region" description="Helical" evidence="1">
    <location>
        <begin position="132"/>
        <end position="156"/>
    </location>
</feature>
<feature type="transmembrane region" description="Helical" evidence="1">
    <location>
        <begin position="518"/>
        <end position="540"/>
    </location>
</feature>
<feature type="transmembrane region" description="Helical" evidence="1">
    <location>
        <begin position="231"/>
        <end position="253"/>
    </location>
</feature>
<dbReference type="AlphaFoldDB" id="A0A218W1H2"/>
<evidence type="ECO:0000313" key="3">
    <source>
        <dbReference type="EMBL" id="OWM66160.1"/>
    </source>
</evidence>
<feature type="transmembrane region" description="Helical" evidence="1">
    <location>
        <begin position="15"/>
        <end position="32"/>
    </location>
</feature>
<feature type="domain" description="DUF4220" evidence="2">
    <location>
        <begin position="51"/>
        <end position="394"/>
    </location>
</feature>
<dbReference type="PANTHER" id="PTHR31325">
    <property type="entry name" value="OS01G0798800 PROTEIN-RELATED"/>
    <property type="match status" value="1"/>
</dbReference>
<feature type="transmembrane region" description="Helical" evidence="1">
    <location>
        <begin position="88"/>
        <end position="111"/>
    </location>
</feature>
<feature type="transmembrane region" description="Helical" evidence="1">
    <location>
        <begin position="44"/>
        <end position="68"/>
    </location>
</feature>
<keyword evidence="6" id="KW-1185">Reference proteome</keyword>
<gene>
    <name evidence="3" type="ORF">CDL15_Pgr013377</name>
    <name evidence="4" type="ORF">CRG98_031997</name>
</gene>
<protein>
    <recommendedName>
        <fullName evidence="2">DUF4220 domain-containing protein</fullName>
    </recommendedName>
</protein>
<reference evidence="3" key="2">
    <citation type="submission" date="2017-06" db="EMBL/GenBank/DDBJ databases">
        <title>The pomegranate genome and the genomics of punicalagin biosynthesis.</title>
        <authorList>
            <person name="Xu C."/>
        </authorList>
    </citation>
    <scope>NUCLEOTIDE SEQUENCE [LARGE SCALE GENOMIC DNA]</scope>
    <source>
        <tissue evidence="3">Fresh leaf</tissue>
    </source>
</reference>
<accession>A0A218W1H2</accession>
<evidence type="ECO:0000313" key="4">
    <source>
        <dbReference type="EMBL" id="PKI47608.1"/>
    </source>
</evidence>
<keyword evidence="1" id="KW-0472">Membrane</keyword>
<reference evidence="5" key="1">
    <citation type="journal article" date="2017" name="Plant J.">
        <title>The pomegranate (Punica granatum L.) genome and the genomics of punicalagin biosynthesis.</title>
        <authorList>
            <person name="Qin G."/>
            <person name="Xu C."/>
            <person name="Ming R."/>
            <person name="Tang H."/>
            <person name="Guyot R."/>
            <person name="Kramer E.M."/>
            <person name="Hu Y."/>
            <person name="Yi X."/>
            <person name="Qi Y."/>
            <person name="Xu X."/>
            <person name="Gao Z."/>
            <person name="Pan H."/>
            <person name="Jian J."/>
            <person name="Tian Y."/>
            <person name="Yue Z."/>
            <person name="Xu Y."/>
        </authorList>
    </citation>
    <scope>NUCLEOTIDE SEQUENCE [LARGE SCALE GENOMIC DNA]</scope>
    <source>
        <strain evidence="5">cv. Dabenzi</strain>
    </source>
</reference>
<feature type="transmembrane region" description="Helical" evidence="1">
    <location>
        <begin position="328"/>
        <end position="348"/>
    </location>
</feature>
<evidence type="ECO:0000256" key="1">
    <source>
        <dbReference type="SAM" id="Phobius"/>
    </source>
</evidence>
<dbReference type="InterPro" id="IPR025315">
    <property type="entry name" value="DUF4220"/>
</dbReference>
<proteinExistence type="predicted"/>